<evidence type="ECO:0000313" key="2">
    <source>
        <dbReference type="Proteomes" id="UP000199428"/>
    </source>
</evidence>
<accession>A0A1G5S2P7</accession>
<dbReference type="AlphaFoldDB" id="A0A1G5S2P7"/>
<gene>
    <name evidence="1" type="ORF">SAMN02910350_02405</name>
</gene>
<protein>
    <recommendedName>
        <fullName evidence="3">DUF3881 family protein</fullName>
    </recommendedName>
</protein>
<proteinExistence type="predicted"/>
<evidence type="ECO:0000313" key="1">
    <source>
        <dbReference type="EMBL" id="SCZ80655.1"/>
    </source>
</evidence>
<evidence type="ECO:0008006" key="3">
    <source>
        <dbReference type="Google" id="ProtNLM"/>
    </source>
</evidence>
<dbReference type="InterPro" id="IPR024541">
    <property type="entry name" value="DUF3881"/>
</dbReference>
<dbReference type="Pfam" id="PF12997">
    <property type="entry name" value="DUF3881"/>
    <property type="match status" value="1"/>
</dbReference>
<organism evidence="1 2">
    <name type="scientific">Pseudobutyrivibrio xylanivorans</name>
    <dbReference type="NCBI Taxonomy" id="185007"/>
    <lineage>
        <taxon>Bacteria</taxon>
        <taxon>Bacillati</taxon>
        <taxon>Bacillota</taxon>
        <taxon>Clostridia</taxon>
        <taxon>Lachnospirales</taxon>
        <taxon>Lachnospiraceae</taxon>
        <taxon>Pseudobutyrivibrio</taxon>
    </lineage>
</organism>
<dbReference type="Proteomes" id="UP000199428">
    <property type="component" value="Unassembled WGS sequence"/>
</dbReference>
<dbReference type="EMBL" id="FMWK01000015">
    <property type="protein sequence ID" value="SCZ80655.1"/>
    <property type="molecule type" value="Genomic_DNA"/>
</dbReference>
<sequence>MHKYMPAVGFSKLNKAALEELIKEITLRPDYQESAIDFEGNQFVELRYMVADNVGLVLRGIYNENDEFILDYYYPTYFGGSLSINNDVEVIKQTDKDNYYVMCDEIRLGVNLIFQLQNMGEYLRRCGSTNKVENRDIRLSALSTEGKILLPVYDNEKSRIKEKMNNQKRINLVEQARDGNEEALESLTMDEIDLYQKISRRVTREDIFSVVTSFFMPYGIENDKYEILGDILDVKYVVNHLTMEELCIMIIESNDVVLEVCINKNDLFGEPLVGRRFKGIIWLQGTVAFS</sequence>
<name>A0A1G5S2P7_PSEXY</name>
<dbReference type="RefSeq" id="WP_028247165.1">
    <property type="nucleotide sequence ID" value="NZ_FMWK01000015.1"/>
</dbReference>
<reference evidence="1 2" key="1">
    <citation type="submission" date="2016-10" db="EMBL/GenBank/DDBJ databases">
        <authorList>
            <person name="de Groot N.N."/>
        </authorList>
    </citation>
    <scope>NUCLEOTIDE SEQUENCE [LARGE SCALE GENOMIC DNA]</scope>
    <source>
        <strain evidence="1 2">DSM 10317</strain>
    </source>
</reference>